<dbReference type="Pfam" id="PF25232">
    <property type="entry name" value="DUF7848"/>
    <property type="match status" value="1"/>
</dbReference>
<name>A0ABW6U774_9ACTN</name>
<proteinExistence type="predicted"/>
<evidence type="ECO:0000259" key="1">
    <source>
        <dbReference type="Pfam" id="PF25232"/>
    </source>
</evidence>
<dbReference type="Proteomes" id="UP001602123">
    <property type="component" value="Unassembled WGS sequence"/>
</dbReference>
<keyword evidence="3" id="KW-1185">Reference proteome</keyword>
<reference evidence="2 3" key="1">
    <citation type="submission" date="2024-10" db="EMBL/GenBank/DDBJ databases">
        <title>The Natural Products Discovery Center: Release of the First 8490 Sequenced Strains for Exploring Actinobacteria Biosynthetic Diversity.</title>
        <authorList>
            <person name="Kalkreuter E."/>
            <person name="Kautsar S.A."/>
            <person name="Yang D."/>
            <person name="Bader C.D."/>
            <person name="Teijaro C.N."/>
            <person name="Fluegel L."/>
            <person name="Davis C.M."/>
            <person name="Simpson J.R."/>
            <person name="Lauterbach L."/>
            <person name="Steele A.D."/>
            <person name="Gui C."/>
            <person name="Meng S."/>
            <person name="Li G."/>
            <person name="Viehrig K."/>
            <person name="Ye F."/>
            <person name="Su P."/>
            <person name="Kiefer A.F."/>
            <person name="Nichols A."/>
            <person name="Cepeda A.J."/>
            <person name="Yan W."/>
            <person name="Fan B."/>
            <person name="Jiang Y."/>
            <person name="Adhikari A."/>
            <person name="Zheng C.-J."/>
            <person name="Schuster L."/>
            <person name="Cowan T.M."/>
            <person name="Smanski M.J."/>
            <person name="Chevrette M.G."/>
            <person name="De Carvalho L.P.S."/>
            <person name="Shen B."/>
        </authorList>
    </citation>
    <scope>NUCLEOTIDE SEQUENCE [LARGE SCALE GENOMIC DNA]</scope>
    <source>
        <strain evidence="2 3">NPDC001650</strain>
    </source>
</reference>
<evidence type="ECO:0000313" key="3">
    <source>
        <dbReference type="Proteomes" id="UP001602123"/>
    </source>
</evidence>
<protein>
    <recommendedName>
        <fullName evidence="1">DUF7848 domain-containing protein</fullName>
    </recommendedName>
</protein>
<accession>A0ABW6U774</accession>
<dbReference type="RefSeq" id="WP_388633497.1">
    <property type="nucleotide sequence ID" value="NZ_JBIAUT010000016.1"/>
</dbReference>
<comment type="caution">
    <text evidence="2">The sequence shown here is derived from an EMBL/GenBank/DDBJ whole genome shotgun (WGS) entry which is preliminary data.</text>
</comment>
<feature type="domain" description="DUF7848" evidence="1">
    <location>
        <begin position="1"/>
        <end position="77"/>
    </location>
</feature>
<dbReference type="InterPro" id="IPR057170">
    <property type="entry name" value="DUF7848"/>
</dbReference>
<sequence length="77" mass="8870">MSTRAVIRQVDWTVQRDEEPDAKPRTYARECDVCGEGSPRTTDPDAAAEWILGHVRTNPSHNSYTEIIKRPWRAWMG</sequence>
<dbReference type="EMBL" id="JBIAUT010000016">
    <property type="protein sequence ID" value="MFF4220673.1"/>
    <property type="molecule type" value="Genomic_DNA"/>
</dbReference>
<evidence type="ECO:0000313" key="2">
    <source>
        <dbReference type="EMBL" id="MFF4220673.1"/>
    </source>
</evidence>
<organism evidence="2 3">
    <name type="scientific">Streptomyces nondiastaticus</name>
    <dbReference type="NCBI Taxonomy" id="3154512"/>
    <lineage>
        <taxon>Bacteria</taxon>
        <taxon>Bacillati</taxon>
        <taxon>Actinomycetota</taxon>
        <taxon>Actinomycetes</taxon>
        <taxon>Kitasatosporales</taxon>
        <taxon>Streptomycetaceae</taxon>
        <taxon>Streptomyces</taxon>
    </lineage>
</organism>
<gene>
    <name evidence="2" type="ORF">ACFYZM_30985</name>
</gene>